<dbReference type="NCBIfam" id="TIGR02833">
    <property type="entry name" value="spore_III_AB"/>
    <property type="match status" value="1"/>
</dbReference>
<evidence type="ECO:0000256" key="2">
    <source>
        <dbReference type="SAM" id="Phobius"/>
    </source>
</evidence>
<dbReference type="AlphaFoldDB" id="A0A198APG2"/>
<dbReference type="Pfam" id="PF09548">
    <property type="entry name" value="Spore_III_AB"/>
    <property type="match status" value="1"/>
</dbReference>
<dbReference type="STRING" id="1850517.A8708_10370"/>
<comment type="caution">
    <text evidence="3">The sequence shown here is derived from an EMBL/GenBank/DDBJ whole genome shotgun (WGS) entry which is preliminary data.</text>
</comment>
<feature type="transmembrane region" description="Helical" evidence="2">
    <location>
        <begin position="6"/>
        <end position="26"/>
    </location>
</feature>
<accession>A0A198APG2</accession>
<feature type="coiled-coil region" evidence="1">
    <location>
        <begin position="128"/>
        <end position="155"/>
    </location>
</feature>
<dbReference type="EMBL" id="LYPB01000043">
    <property type="protein sequence ID" value="OAS22970.1"/>
    <property type="molecule type" value="Genomic_DNA"/>
</dbReference>
<evidence type="ECO:0000313" key="4">
    <source>
        <dbReference type="Proteomes" id="UP000078454"/>
    </source>
</evidence>
<dbReference type="PIRSF" id="PIRSF021435">
    <property type="entry name" value="SpoIIIAB"/>
    <property type="match status" value="1"/>
</dbReference>
<keyword evidence="2" id="KW-0472">Membrane</keyword>
<evidence type="ECO:0000256" key="1">
    <source>
        <dbReference type="SAM" id="Coils"/>
    </source>
</evidence>
<keyword evidence="4" id="KW-1185">Reference proteome</keyword>
<protein>
    <submittedName>
        <fullName evidence="3">Stage III sporulation protein AB</fullName>
    </submittedName>
</protein>
<keyword evidence="2" id="KW-0812">Transmembrane</keyword>
<name>A0A198APG2_9BACL</name>
<keyword evidence="2" id="KW-1133">Transmembrane helix</keyword>
<gene>
    <name evidence="3" type="ORF">A8708_10370</name>
</gene>
<reference evidence="3 4" key="1">
    <citation type="submission" date="2016-05" db="EMBL/GenBank/DDBJ databases">
        <title>Paenibacillus sp. 1ZS3-15 nov., isolated from the rhizosphere soil.</title>
        <authorList>
            <person name="Zhang X.X."/>
            <person name="Zhang J."/>
        </authorList>
    </citation>
    <scope>NUCLEOTIDE SEQUENCE [LARGE SCALE GENOMIC DNA]</scope>
    <source>
        <strain evidence="3 4">1ZS3-15</strain>
    </source>
</reference>
<proteinExistence type="predicted"/>
<organism evidence="3 4">
    <name type="scientific">Paenibacillus oryzisoli</name>
    <dbReference type="NCBI Taxonomy" id="1850517"/>
    <lineage>
        <taxon>Bacteria</taxon>
        <taxon>Bacillati</taxon>
        <taxon>Bacillota</taxon>
        <taxon>Bacilli</taxon>
        <taxon>Bacillales</taxon>
        <taxon>Paenibacillaceae</taxon>
        <taxon>Paenibacillus</taxon>
    </lineage>
</organism>
<dbReference type="OrthoDB" id="1957909at2"/>
<dbReference type="InterPro" id="IPR014198">
    <property type="entry name" value="Spore_III_AB"/>
</dbReference>
<dbReference type="Proteomes" id="UP000078454">
    <property type="component" value="Unassembled WGS sequence"/>
</dbReference>
<keyword evidence="1" id="KW-0175">Coiled coil</keyword>
<evidence type="ECO:0000313" key="3">
    <source>
        <dbReference type="EMBL" id="OAS22970.1"/>
    </source>
</evidence>
<sequence>MLKFVGGVLIFGAASMYGFMQAAHYVRRPKQIRGLISALGRMETEIAYALTPLPEAFASLSKQVADPLSTLFRLMSERLLGSNGESTKDLWQKTVKEVWARTSMRQAEQEVILGLGPVLGLSDRSDQIKHLRLAISQLQSEETDARDEQQRYEKMWKSLGVLIGALVVILMY</sequence>